<sequence>MKNKDPTIDINDDTRRERREIGQTENKNIDHIHDQHQALFGVSESFGVEIVSKWRFESWNEPDLKGYNCLNMSVLEYLDYVSATNEGLKSAFSASNSTYKFGGPAGLFRDKNHPLCWGILEFCSSASIGVCPLKFVSFHRKGGGSAKGVVDGSLVLIDKIFEKFPMLKKMPVSNEQIRPPLFTTTGTGTSWDPTLALCLFTTTDTGTR</sequence>
<dbReference type="Proteomes" id="UP001153709">
    <property type="component" value="Chromosome 6"/>
</dbReference>
<proteinExistence type="inferred from homology"/>
<dbReference type="GO" id="GO:0003940">
    <property type="term" value="F:L-iduronidase activity"/>
    <property type="evidence" value="ECO:0007669"/>
    <property type="project" value="TreeGrafter"/>
</dbReference>
<evidence type="ECO:0000256" key="3">
    <source>
        <dbReference type="ARBA" id="ARBA00023295"/>
    </source>
</evidence>
<keyword evidence="6" id="KW-1185">Reference proteome</keyword>
<dbReference type="EMBL" id="OU898281">
    <property type="protein sequence ID" value="CAG9836439.1"/>
    <property type="molecule type" value="Genomic_DNA"/>
</dbReference>
<feature type="domain" description="Glycosyl hydrolases family 39 N-terminal catalytic" evidence="4">
    <location>
        <begin position="45"/>
        <end position="176"/>
    </location>
</feature>
<dbReference type="PANTHER" id="PTHR12631">
    <property type="entry name" value="ALPHA-L-IDURONIDASE"/>
    <property type="match status" value="1"/>
</dbReference>
<evidence type="ECO:0000256" key="2">
    <source>
        <dbReference type="ARBA" id="ARBA00022801"/>
    </source>
</evidence>
<dbReference type="Pfam" id="PF01229">
    <property type="entry name" value="Glyco_hydro_39"/>
    <property type="match status" value="1"/>
</dbReference>
<evidence type="ECO:0000313" key="5">
    <source>
        <dbReference type="EMBL" id="CAG9836439.1"/>
    </source>
</evidence>
<organism evidence="5 6">
    <name type="scientific">Diabrotica balteata</name>
    <name type="common">Banded cucumber beetle</name>
    <dbReference type="NCBI Taxonomy" id="107213"/>
    <lineage>
        <taxon>Eukaryota</taxon>
        <taxon>Metazoa</taxon>
        <taxon>Ecdysozoa</taxon>
        <taxon>Arthropoda</taxon>
        <taxon>Hexapoda</taxon>
        <taxon>Insecta</taxon>
        <taxon>Pterygota</taxon>
        <taxon>Neoptera</taxon>
        <taxon>Endopterygota</taxon>
        <taxon>Coleoptera</taxon>
        <taxon>Polyphaga</taxon>
        <taxon>Cucujiformia</taxon>
        <taxon>Chrysomeloidea</taxon>
        <taxon>Chrysomelidae</taxon>
        <taxon>Galerucinae</taxon>
        <taxon>Diabroticina</taxon>
        <taxon>Diabroticites</taxon>
        <taxon>Diabrotica</taxon>
    </lineage>
</organism>
<dbReference type="InterPro" id="IPR017853">
    <property type="entry name" value="GH"/>
</dbReference>
<dbReference type="PROSITE" id="PS01027">
    <property type="entry name" value="GLYCOSYL_HYDROL_F39"/>
    <property type="match status" value="1"/>
</dbReference>
<name>A0A9N9XER5_DIABA</name>
<dbReference type="SUPFAM" id="SSF51445">
    <property type="entry name" value="(Trans)glycosidases"/>
    <property type="match status" value="1"/>
</dbReference>
<dbReference type="InterPro" id="IPR051923">
    <property type="entry name" value="Glycosyl_Hydrolase_39"/>
</dbReference>
<accession>A0A9N9XER5</accession>
<dbReference type="InterPro" id="IPR049166">
    <property type="entry name" value="GH39_cat"/>
</dbReference>
<keyword evidence="3" id="KW-0326">Glycosidase</keyword>
<reference evidence="5" key="1">
    <citation type="submission" date="2022-01" db="EMBL/GenBank/DDBJ databases">
        <authorList>
            <person name="King R."/>
        </authorList>
    </citation>
    <scope>NUCLEOTIDE SEQUENCE</scope>
</reference>
<dbReference type="OrthoDB" id="15153at2759"/>
<comment type="similarity">
    <text evidence="1">Belongs to the glycosyl hydrolase 39 family.</text>
</comment>
<dbReference type="Gene3D" id="3.20.20.80">
    <property type="entry name" value="Glycosidases"/>
    <property type="match status" value="1"/>
</dbReference>
<evidence type="ECO:0000256" key="1">
    <source>
        <dbReference type="ARBA" id="ARBA00008875"/>
    </source>
</evidence>
<dbReference type="InterPro" id="IPR049165">
    <property type="entry name" value="GH39_as"/>
</dbReference>
<protein>
    <recommendedName>
        <fullName evidence="4">Glycosyl hydrolases family 39 N-terminal catalytic domain-containing protein</fullName>
    </recommendedName>
</protein>
<evidence type="ECO:0000313" key="6">
    <source>
        <dbReference type="Proteomes" id="UP001153709"/>
    </source>
</evidence>
<dbReference type="AlphaFoldDB" id="A0A9N9XER5"/>
<dbReference type="PANTHER" id="PTHR12631:SF8">
    <property type="entry name" value="ALPHA-L-IDURONIDASE"/>
    <property type="match status" value="1"/>
</dbReference>
<evidence type="ECO:0000259" key="4">
    <source>
        <dbReference type="Pfam" id="PF01229"/>
    </source>
</evidence>
<keyword evidence="2" id="KW-0378">Hydrolase</keyword>
<gene>
    <name evidence="5" type="ORF">DIABBA_LOCUS9526</name>
</gene>